<evidence type="ECO:0000259" key="4">
    <source>
        <dbReference type="PROSITE" id="PS51898"/>
    </source>
</evidence>
<gene>
    <name evidence="5" type="ORF">HMPREF9723_00431</name>
</gene>
<dbReference type="GO" id="GO:0006310">
    <property type="term" value="P:DNA recombination"/>
    <property type="evidence" value="ECO:0007669"/>
    <property type="project" value="UniProtKB-KW"/>
</dbReference>
<evidence type="ECO:0000256" key="1">
    <source>
        <dbReference type="ARBA" id="ARBA00008857"/>
    </source>
</evidence>
<dbReference type="InterPro" id="IPR011010">
    <property type="entry name" value="DNA_brk_join_enz"/>
</dbReference>
<dbReference type="CDD" id="cd00397">
    <property type="entry name" value="DNA_BRE_C"/>
    <property type="match status" value="1"/>
</dbReference>
<reference evidence="5" key="1">
    <citation type="submission" date="2012-01" db="EMBL/GenBank/DDBJ databases">
        <title>The Genome Sequence of Treponema denticola OTK.</title>
        <authorList>
            <consortium name="The Broad Institute Genome Sequencing Platform"/>
            <person name="Earl A."/>
            <person name="Ward D."/>
            <person name="Feldgarden M."/>
            <person name="Gevers D."/>
            <person name="Blanton J.M."/>
            <person name="Fenno C.J."/>
            <person name="Baranova O.V."/>
            <person name="Mathney J."/>
            <person name="Dewhirst F.E."/>
            <person name="Izard J."/>
            <person name="Young S.K."/>
            <person name="Zeng Q."/>
            <person name="Gargeya S."/>
            <person name="Fitzgerald M."/>
            <person name="Haas B."/>
            <person name="Abouelleil A."/>
            <person name="Alvarado L."/>
            <person name="Arachchi H.M."/>
            <person name="Berlin A."/>
            <person name="Chapman S.B."/>
            <person name="Gearin G."/>
            <person name="Goldberg J."/>
            <person name="Griggs A."/>
            <person name="Gujja S."/>
            <person name="Hansen M."/>
            <person name="Heiman D."/>
            <person name="Howarth C."/>
            <person name="Larimer J."/>
            <person name="Lui A."/>
            <person name="MacDonald P.J.P."/>
            <person name="McCowen C."/>
            <person name="Montmayeur A."/>
            <person name="Murphy C."/>
            <person name="Neiman D."/>
            <person name="Pearson M."/>
            <person name="Priest M."/>
            <person name="Roberts A."/>
            <person name="Saif S."/>
            <person name="Shea T."/>
            <person name="Sisk P."/>
            <person name="Stolte C."/>
            <person name="Sykes S."/>
            <person name="Wortman J."/>
            <person name="Nusbaum C."/>
            <person name="Birren B."/>
        </authorList>
    </citation>
    <scope>NUCLEOTIDE SEQUENCE [LARGE SCALE GENOMIC DNA]</scope>
    <source>
        <strain evidence="5">OTK</strain>
    </source>
</reference>
<dbReference type="InterPro" id="IPR002104">
    <property type="entry name" value="Integrase_catalytic"/>
</dbReference>
<dbReference type="PANTHER" id="PTHR30349">
    <property type="entry name" value="PHAGE INTEGRASE-RELATED"/>
    <property type="match status" value="1"/>
</dbReference>
<proteinExistence type="inferred from homology"/>
<dbReference type="SUPFAM" id="SSF56349">
    <property type="entry name" value="DNA breaking-rejoining enzymes"/>
    <property type="match status" value="1"/>
</dbReference>
<organism evidence="5">
    <name type="scientific">Treponema denticola OTK</name>
    <dbReference type="NCBI Taxonomy" id="999434"/>
    <lineage>
        <taxon>Bacteria</taxon>
        <taxon>Pseudomonadati</taxon>
        <taxon>Spirochaetota</taxon>
        <taxon>Spirochaetia</taxon>
        <taxon>Spirochaetales</taxon>
        <taxon>Treponemataceae</taxon>
        <taxon>Treponema</taxon>
    </lineage>
</organism>
<comment type="similarity">
    <text evidence="1">Belongs to the 'phage' integrase family.</text>
</comment>
<sequence length="384" mass="44970">MEYHVFKKPRIKNGKKIYKWYYYYTLNGKQIQKVCKNCLNRSDAESYIRSLPPLTEFKREITVADVAENMFLPKSDHLERRIQLGKSIDLKTIIGYRSYIEAIIKKWGDYSIEKITAKEILEYLFKVERSGSWKNSYIYTFNEIFNEALWHDCVFVKPILPNFVRNSKKADIFSTDELQKLFKKENFPNEMMYLFFLLCLSAGMRLGEIRAVRTKQFIFDKEIIVIDGFCKQNGVRTVYNKTGSVDKPKFRLAFLPETTLSAMKDWIEANGLAEDDFCFTQKGKPVRSEYAEAVFYRLLQKTGLVPYGKGTKRLPAADGRRLIPHSLRYTYVSRMRRMMTAEDLKNYTGHTSTAMVDYYSRRSLELLLKSLPESGKQAANTIFI</sequence>
<dbReference type="HOGENOM" id="CLU_651967_0_0_12"/>
<dbReference type="PROSITE" id="PS51898">
    <property type="entry name" value="TYR_RECOMBINASE"/>
    <property type="match status" value="1"/>
</dbReference>
<dbReference type="EMBL" id="AGDY01000004">
    <property type="protein sequence ID" value="EMB23293.1"/>
    <property type="molecule type" value="Genomic_DNA"/>
</dbReference>
<dbReference type="InterPro" id="IPR010998">
    <property type="entry name" value="Integrase_recombinase_N"/>
</dbReference>
<dbReference type="PANTHER" id="PTHR30349:SF41">
    <property type="entry name" value="INTEGRASE_RECOMBINASE PROTEIN MJ0367-RELATED"/>
    <property type="match status" value="1"/>
</dbReference>
<name>A0A0F6MQC0_TREDN</name>
<dbReference type="PATRIC" id="fig|999434.4.peg.453"/>
<dbReference type="RefSeq" id="WP_002690664.1">
    <property type="nucleotide sequence ID" value="NZ_CM001797.1"/>
</dbReference>
<dbReference type="InterPro" id="IPR050090">
    <property type="entry name" value="Tyrosine_recombinase_XerCD"/>
</dbReference>
<keyword evidence="2" id="KW-0238">DNA-binding</keyword>
<dbReference type="InterPro" id="IPR013762">
    <property type="entry name" value="Integrase-like_cat_sf"/>
</dbReference>
<keyword evidence="3" id="KW-0233">DNA recombination</keyword>
<accession>A0A0F6MQC0</accession>
<evidence type="ECO:0000313" key="5">
    <source>
        <dbReference type="EMBL" id="EMB23293.1"/>
    </source>
</evidence>
<evidence type="ECO:0000256" key="2">
    <source>
        <dbReference type="ARBA" id="ARBA00023125"/>
    </source>
</evidence>
<protein>
    <recommendedName>
        <fullName evidence="4">Tyr recombinase domain-containing protein</fullName>
    </recommendedName>
</protein>
<dbReference type="Pfam" id="PF00589">
    <property type="entry name" value="Phage_integrase"/>
    <property type="match status" value="1"/>
</dbReference>
<evidence type="ECO:0000256" key="3">
    <source>
        <dbReference type="ARBA" id="ARBA00023172"/>
    </source>
</evidence>
<feature type="domain" description="Tyr recombinase" evidence="4">
    <location>
        <begin position="168"/>
        <end position="372"/>
    </location>
</feature>
<comment type="caution">
    <text evidence="5">The sequence shown here is derived from an EMBL/GenBank/DDBJ whole genome shotgun (WGS) entry which is preliminary data.</text>
</comment>
<dbReference type="Gene3D" id="1.10.443.10">
    <property type="entry name" value="Intergrase catalytic core"/>
    <property type="match status" value="1"/>
</dbReference>
<dbReference type="GO" id="GO:0015074">
    <property type="term" value="P:DNA integration"/>
    <property type="evidence" value="ECO:0007669"/>
    <property type="project" value="InterPro"/>
</dbReference>
<dbReference type="Proteomes" id="UP000011701">
    <property type="component" value="Chromosome"/>
</dbReference>
<dbReference type="AlphaFoldDB" id="A0A0F6MQC0"/>
<dbReference type="GO" id="GO:0003677">
    <property type="term" value="F:DNA binding"/>
    <property type="evidence" value="ECO:0007669"/>
    <property type="project" value="UniProtKB-KW"/>
</dbReference>
<dbReference type="Gene3D" id="1.10.150.130">
    <property type="match status" value="1"/>
</dbReference>